<proteinExistence type="predicted"/>
<keyword evidence="2" id="KW-1185">Reference proteome</keyword>
<organism evidence="1 2">
    <name type="scientific">Apophysomyces ossiformis</name>
    <dbReference type="NCBI Taxonomy" id="679940"/>
    <lineage>
        <taxon>Eukaryota</taxon>
        <taxon>Fungi</taxon>
        <taxon>Fungi incertae sedis</taxon>
        <taxon>Mucoromycota</taxon>
        <taxon>Mucoromycotina</taxon>
        <taxon>Mucoromycetes</taxon>
        <taxon>Mucorales</taxon>
        <taxon>Mucorineae</taxon>
        <taxon>Mucoraceae</taxon>
        <taxon>Apophysomyces</taxon>
    </lineage>
</organism>
<dbReference type="AlphaFoldDB" id="A0A8H7BTH4"/>
<dbReference type="Proteomes" id="UP000605846">
    <property type="component" value="Unassembled WGS sequence"/>
</dbReference>
<dbReference type="OrthoDB" id="2379870at2759"/>
<comment type="caution">
    <text evidence="1">The sequence shown here is derived from an EMBL/GenBank/DDBJ whole genome shotgun (WGS) entry which is preliminary data.</text>
</comment>
<dbReference type="EMBL" id="JABAYA010000018">
    <property type="protein sequence ID" value="KAF7730203.1"/>
    <property type="molecule type" value="Genomic_DNA"/>
</dbReference>
<accession>A0A8H7BTH4</accession>
<gene>
    <name evidence="1" type="ORF">EC973_002811</name>
</gene>
<name>A0A8H7BTH4_9FUNG</name>
<sequence>MNLIYDIQALHRTSDLLDQLLDKKLSILATMKTLSDIQSSLDIDQLAKQHWLTNIAAHDESSDPTAPSN</sequence>
<protein>
    <submittedName>
        <fullName evidence="1">Uncharacterized protein</fullName>
    </submittedName>
</protein>
<reference evidence="1" key="1">
    <citation type="submission" date="2020-01" db="EMBL/GenBank/DDBJ databases">
        <title>Genome Sequencing of Three Apophysomyces-Like Fungal Strains Confirms a Novel Fungal Genus in the Mucoromycota with divergent Burkholderia-like Endosymbiotic Bacteria.</title>
        <authorList>
            <person name="Stajich J.E."/>
            <person name="Macias A.M."/>
            <person name="Carter-House D."/>
            <person name="Lovett B."/>
            <person name="Kasson L.R."/>
            <person name="Berry K."/>
            <person name="Grigoriev I."/>
            <person name="Chang Y."/>
            <person name="Spatafora J."/>
            <person name="Kasson M.T."/>
        </authorList>
    </citation>
    <scope>NUCLEOTIDE SEQUENCE</scope>
    <source>
        <strain evidence="1">NRRL A-21654</strain>
    </source>
</reference>
<evidence type="ECO:0000313" key="2">
    <source>
        <dbReference type="Proteomes" id="UP000605846"/>
    </source>
</evidence>
<evidence type="ECO:0000313" key="1">
    <source>
        <dbReference type="EMBL" id="KAF7730203.1"/>
    </source>
</evidence>